<dbReference type="Proteomes" id="UP001456562">
    <property type="component" value="Unassembled WGS sequence"/>
</dbReference>
<evidence type="ECO:0000256" key="2">
    <source>
        <dbReference type="ARBA" id="ARBA00023125"/>
    </source>
</evidence>
<evidence type="ECO:0000313" key="10">
    <source>
        <dbReference type="Proteomes" id="UP001456562"/>
    </source>
</evidence>
<dbReference type="SMART" id="SM00418">
    <property type="entry name" value="HTH_ARSR"/>
    <property type="match status" value="1"/>
</dbReference>
<dbReference type="EMBL" id="JBEJUE010000012">
    <property type="protein sequence ID" value="MER0425686.1"/>
    <property type="molecule type" value="Genomic_DNA"/>
</dbReference>
<dbReference type="PANTHER" id="PTHR33154">
    <property type="entry name" value="TRANSCRIPTIONAL REGULATOR, ARSR FAMILY"/>
    <property type="match status" value="1"/>
</dbReference>
<dbReference type="EMBL" id="JAAGME010000892">
    <property type="protein sequence ID" value="NEB69554.1"/>
    <property type="molecule type" value="Genomic_DNA"/>
</dbReference>
<dbReference type="Gene3D" id="1.10.10.10">
    <property type="entry name" value="Winged helix-like DNA-binding domain superfamily/Winged helix DNA-binding domain"/>
    <property type="match status" value="1"/>
</dbReference>
<evidence type="ECO:0000313" key="6">
    <source>
        <dbReference type="EMBL" id="NEB69554.1"/>
    </source>
</evidence>
<dbReference type="PROSITE" id="PS50987">
    <property type="entry name" value="HTH_ARSR_2"/>
    <property type="match status" value="1"/>
</dbReference>
<reference evidence="5 10" key="3">
    <citation type="submission" date="2024-01" db="EMBL/GenBank/DDBJ databases">
        <title>Metagenomic exploration of the rhizosphere soil microbial community and their significance in facilitating the development of wild simulated ginseng.</title>
        <authorList>
            <person name="Huang J."/>
        </authorList>
    </citation>
    <scope>NUCLEOTIDE SEQUENCE [LARGE SCALE GENOMIC DNA]</scope>
    <source>
        <strain evidence="5 10">WY141</strain>
    </source>
</reference>
<dbReference type="InterPro" id="IPR051081">
    <property type="entry name" value="HTH_MetalResp_TranReg"/>
</dbReference>
<dbReference type="SUPFAM" id="SSF46785">
    <property type="entry name" value="Winged helix' DNA-binding domain"/>
    <property type="match status" value="1"/>
</dbReference>
<dbReference type="AlphaFoldDB" id="A0A6N9V9K2"/>
<evidence type="ECO:0000313" key="7">
    <source>
        <dbReference type="EMBL" id="QKW41381.1"/>
    </source>
</evidence>
<dbReference type="InterPro" id="IPR018334">
    <property type="entry name" value="ArsR_HTH"/>
</dbReference>
<dbReference type="PRINTS" id="PR00778">
    <property type="entry name" value="HTHARSR"/>
</dbReference>
<dbReference type="NCBIfam" id="NF033788">
    <property type="entry name" value="HTH_metalloreg"/>
    <property type="match status" value="1"/>
</dbReference>
<dbReference type="Proteomes" id="UP000471648">
    <property type="component" value="Unassembled WGS sequence"/>
</dbReference>
<dbReference type="GO" id="GO:0003700">
    <property type="term" value="F:DNA-binding transcription factor activity"/>
    <property type="evidence" value="ECO:0007669"/>
    <property type="project" value="InterPro"/>
</dbReference>
<dbReference type="Proteomes" id="UP000509345">
    <property type="component" value="Chromosome"/>
</dbReference>
<keyword evidence="1" id="KW-0805">Transcription regulation</keyword>
<dbReference type="CDD" id="cd00090">
    <property type="entry name" value="HTH_ARSR"/>
    <property type="match status" value="1"/>
</dbReference>
<feature type="domain" description="HTH arsR-type" evidence="4">
    <location>
        <begin position="1"/>
        <end position="90"/>
    </location>
</feature>
<evidence type="ECO:0000313" key="9">
    <source>
        <dbReference type="Proteomes" id="UP000509345"/>
    </source>
</evidence>
<evidence type="ECO:0000313" key="5">
    <source>
        <dbReference type="EMBL" id="MER0425686.1"/>
    </source>
</evidence>
<dbReference type="Pfam" id="PF01022">
    <property type="entry name" value="HTH_5"/>
    <property type="match status" value="1"/>
</dbReference>
<dbReference type="InterPro" id="IPR001845">
    <property type="entry name" value="HTH_ArsR_DNA-bd_dom"/>
</dbReference>
<evidence type="ECO:0000256" key="3">
    <source>
        <dbReference type="ARBA" id="ARBA00023163"/>
    </source>
</evidence>
<dbReference type="InterPro" id="IPR036390">
    <property type="entry name" value="WH_DNA-bd_sf"/>
</dbReference>
<keyword evidence="2" id="KW-0238">DNA-binding</keyword>
<reference evidence="7 9" key="2">
    <citation type="submission" date="2020-06" db="EMBL/GenBank/DDBJ databases">
        <title>Genome mining for natural products.</title>
        <authorList>
            <person name="Zhang B."/>
            <person name="Shi J."/>
            <person name="Ge H."/>
        </authorList>
    </citation>
    <scope>NUCLEOTIDE SEQUENCE [LARGE SCALE GENOMIC DNA]</scope>
    <source>
        <strain evidence="7 9">NA06532</strain>
    </source>
</reference>
<dbReference type="InterPro" id="IPR036388">
    <property type="entry name" value="WH-like_DNA-bd_sf"/>
</dbReference>
<dbReference type="PROSITE" id="PS00846">
    <property type="entry name" value="HTH_ARSR_1"/>
    <property type="match status" value="1"/>
</dbReference>
<evidence type="ECO:0000313" key="8">
    <source>
        <dbReference type="Proteomes" id="UP000471648"/>
    </source>
</evidence>
<dbReference type="GO" id="GO:0003677">
    <property type="term" value="F:DNA binding"/>
    <property type="evidence" value="ECO:0007669"/>
    <property type="project" value="UniProtKB-KW"/>
</dbReference>
<keyword evidence="3" id="KW-0804">Transcription</keyword>
<evidence type="ECO:0000259" key="4">
    <source>
        <dbReference type="PROSITE" id="PS50987"/>
    </source>
</evidence>
<organism evidence="6 8">
    <name type="scientific">Streptomyces microflavus</name>
    <name type="common">Streptomyces lipmanii</name>
    <dbReference type="NCBI Taxonomy" id="1919"/>
    <lineage>
        <taxon>Bacteria</taxon>
        <taxon>Bacillati</taxon>
        <taxon>Actinomycetota</taxon>
        <taxon>Actinomycetes</taxon>
        <taxon>Kitasatosporales</taxon>
        <taxon>Streptomycetaceae</taxon>
        <taxon>Streptomyces</taxon>
    </lineage>
</organism>
<dbReference type="RefSeq" id="WP_032776651.1">
    <property type="nucleotide sequence ID" value="NZ_CP054926.1"/>
</dbReference>
<reference evidence="6 8" key="1">
    <citation type="submission" date="2020-01" db="EMBL/GenBank/DDBJ databases">
        <title>Insect and environment-associated Actinomycetes.</title>
        <authorList>
            <person name="Currrie C."/>
            <person name="Chevrette M."/>
            <person name="Carlson C."/>
            <person name="Stubbendieck R."/>
            <person name="Wendt-Pienkowski E."/>
        </authorList>
    </citation>
    <scope>NUCLEOTIDE SEQUENCE [LARGE SCALE GENOMIC DNA]</scope>
    <source>
        <strain evidence="6 8">SID14438</strain>
    </source>
</reference>
<dbReference type="InterPro" id="IPR011991">
    <property type="entry name" value="ArsR-like_HTH"/>
</dbReference>
<name>A0A6N9V9K2_STRMI</name>
<dbReference type="EMBL" id="CP054926">
    <property type="protein sequence ID" value="QKW41381.1"/>
    <property type="molecule type" value="Genomic_DNA"/>
</dbReference>
<keyword evidence="10" id="KW-1185">Reference proteome</keyword>
<dbReference type="PANTHER" id="PTHR33154:SF18">
    <property type="entry name" value="ARSENICAL RESISTANCE OPERON REPRESSOR"/>
    <property type="match status" value="1"/>
</dbReference>
<accession>A0A6N9V9K2</accession>
<protein>
    <submittedName>
        <fullName evidence="6">Helix-turn-helix transcriptional regulator</fullName>
    </submittedName>
    <submittedName>
        <fullName evidence="5">Metalloregulator ArsR/SmtB family transcription factor</fullName>
    </submittedName>
</protein>
<evidence type="ECO:0000256" key="1">
    <source>
        <dbReference type="ARBA" id="ARBA00023015"/>
    </source>
</evidence>
<sequence length="93" mass="10122">MAKMFKALGDSIRLRLFSMIASAAGDEVCVCDLTGPFDLSAPTISYHLKILREAGLVTSERRGTWVYYRARRDKLGILSGLLAVDSVPEACGV</sequence>
<gene>
    <name evidence="5" type="ORF">ABR748_15850</name>
    <name evidence="6" type="ORF">G3I39_21230</name>
    <name evidence="7" type="ORF">HUT09_01740</name>
</gene>
<dbReference type="GeneID" id="87629910"/>
<proteinExistence type="predicted"/>